<name>A0A2H3AI84_9AGAR</name>
<keyword evidence="3" id="KW-1185">Reference proteome</keyword>
<dbReference type="EMBL" id="KZ293528">
    <property type="protein sequence ID" value="PBK58689.1"/>
    <property type="molecule type" value="Genomic_DNA"/>
</dbReference>
<protein>
    <recommendedName>
        <fullName evidence="4">Secreted protein</fullName>
    </recommendedName>
</protein>
<dbReference type="Proteomes" id="UP000218334">
    <property type="component" value="Unassembled WGS sequence"/>
</dbReference>
<proteinExistence type="predicted"/>
<sequence length="69" mass="8110">MSLRGQSVWFAMLRLWVRPFLIGTLCQYQHQRLRSRRRLFNFAARAAIKSANQKFTGLTPSDLRDSAHM</sequence>
<keyword evidence="1" id="KW-0732">Signal</keyword>
<reference evidence="3" key="1">
    <citation type="journal article" date="2017" name="Nat. Ecol. Evol.">
        <title>Genome expansion and lineage-specific genetic innovations in the forest pathogenic fungi Armillaria.</title>
        <authorList>
            <person name="Sipos G."/>
            <person name="Prasanna A.N."/>
            <person name="Walter M.C."/>
            <person name="O'Connor E."/>
            <person name="Balint B."/>
            <person name="Krizsan K."/>
            <person name="Kiss B."/>
            <person name="Hess J."/>
            <person name="Varga T."/>
            <person name="Slot J."/>
            <person name="Riley R."/>
            <person name="Boka B."/>
            <person name="Rigling D."/>
            <person name="Barry K."/>
            <person name="Lee J."/>
            <person name="Mihaltcheva S."/>
            <person name="LaButti K."/>
            <person name="Lipzen A."/>
            <person name="Waldron R."/>
            <person name="Moloney N.M."/>
            <person name="Sperisen C."/>
            <person name="Kredics L."/>
            <person name="Vagvoelgyi C."/>
            <person name="Patrignani A."/>
            <person name="Fitzpatrick D."/>
            <person name="Nagy I."/>
            <person name="Doyle S."/>
            <person name="Anderson J.B."/>
            <person name="Grigoriev I.V."/>
            <person name="Gueldener U."/>
            <person name="Muensterkoetter M."/>
            <person name="Nagy L.G."/>
        </authorList>
    </citation>
    <scope>NUCLEOTIDE SEQUENCE [LARGE SCALE GENOMIC DNA]</scope>
    <source>
        <strain evidence="3">28-4</strain>
    </source>
</reference>
<evidence type="ECO:0008006" key="4">
    <source>
        <dbReference type="Google" id="ProtNLM"/>
    </source>
</evidence>
<evidence type="ECO:0000256" key="1">
    <source>
        <dbReference type="SAM" id="SignalP"/>
    </source>
</evidence>
<feature type="signal peptide" evidence="1">
    <location>
        <begin position="1"/>
        <end position="19"/>
    </location>
</feature>
<gene>
    <name evidence="2" type="ORF">ARMSODRAFT_103408</name>
</gene>
<feature type="chain" id="PRO_5013937592" description="Secreted protein" evidence="1">
    <location>
        <begin position="20"/>
        <end position="69"/>
    </location>
</feature>
<accession>A0A2H3AI84</accession>
<evidence type="ECO:0000313" key="2">
    <source>
        <dbReference type="EMBL" id="PBK58689.1"/>
    </source>
</evidence>
<dbReference type="AlphaFoldDB" id="A0A2H3AI84"/>
<organism evidence="2 3">
    <name type="scientific">Armillaria solidipes</name>
    <dbReference type="NCBI Taxonomy" id="1076256"/>
    <lineage>
        <taxon>Eukaryota</taxon>
        <taxon>Fungi</taxon>
        <taxon>Dikarya</taxon>
        <taxon>Basidiomycota</taxon>
        <taxon>Agaricomycotina</taxon>
        <taxon>Agaricomycetes</taxon>
        <taxon>Agaricomycetidae</taxon>
        <taxon>Agaricales</taxon>
        <taxon>Marasmiineae</taxon>
        <taxon>Physalacriaceae</taxon>
        <taxon>Armillaria</taxon>
    </lineage>
</organism>
<evidence type="ECO:0000313" key="3">
    <source>
        <dbReference type="Proteomes" id="UP000218334"/>
    </source>
</evidence>